<accession>A0ABP0PK99</accession>
<organism evidence="2 3">
    <name type="scientific">Durusdinium trenchii</name>
    <dbReference type="NCBI Taxonomy" id="1381693"/>
    <lineage>
        <taxon>Eukaryota</taxon>
        <taxon>Sar</taxon>
        <taxon>Alveolata</taxon>
        <taxon>Dinophyceae</taxon>
        <taxon>Suessiales</taxon>
        <taxon>Symbiodiniaceae</taxon>
        <taxon>Durusdinium</taxon>
    </lineage>
</organism>
<protein>
    <submittedName>
        <fullName evidence="2">Uncharacterized protein</fullName>
    </submittedName>
</protein>
<evidence type="ECO:0000313" key="3">
    <source>
        <dbReference type="Proteomes" id="UP001642484"/>
    </source>
</evidence>
<dbReference type="EMBL" id="CAXAMN010023282">
    <property type="protein sequence ID" value="CAK9076453.1"/>
    <property type="molecule type" value="Genomic_DNA"/>
</dbReference>
<name>A0ABP0PK99_9DINO</name>
<sequence>MKTWVSRGHSAVAFDIKSDSREDVTVRSGFERLLAYGLGPDVWIMVEQPKSSFMPKMPEFKKAVERWGLQKYNRFLGAFGHDMLKHTQLWSCMPSLVGCVRQCTKKAQQKHKDRMERKAERLRRRGETPPEYWKKLPGGKYQGGKDLAKSAEYPQRFATALFKCWQRAQMGA</sequence>
<gene>
    <name evidence="2" type="ORF">CCMP2556_LOCUS37666</name>
</gene>
<dbReference type="Proteomes" id="UP001642484">
    <property type="component" value="Unassembled WGS sequence"/>
</dbReference>
<feature type="compositionally biased region" description="Basic and acidic residues" evidence="1">
    <location>
        <begin position="113"/>
        <end position="134"/>
    </location>
</feature>
<proteinExistence type="predicted"/>
<evidence type="ECO:0000313" key="2">
    <source>
        <dbReference type="EMBL" id="CAK9076453.1"/>
    </source>
</evidence>
<evidence type="ECO:0000256" key="1">
    <source>
        <dbReference type="SAM" id="MobiDB-lite"/>
    </source>
</evidence>
<comment type="caution">
    <text evidence="2">The sequence shown here is derived from an EMBL/GenBank/DDBJ whole genome shotgun (WGS) entry which is preliminary data.</text>
</comment>
<keyword evidence="3" id="KW-1185">Reference proteome</keyword>
<feature type="region of interest" description="Disordered" evidence="1">
    <location>
        <begin position="110"/>
        <end position="135"/>
    </location>
</feature>
<reference evidence="2 3" key="1">
    <citation type="submission" date="2024-02" db="EMBL/GenBank/DDBJ databases">
        <authorList>
            <person name="Chen Y."/>
            <person name="Shah S."/>
            <person name="Dougan E. K."/>
            <person name="Thang M."/>
            <person name="Chan C."/>
        </authorList>
    </citation>
    <scope>NUCLEOTIDE SEQUENCE [LARGE SCALE GENOMIC DNA]</scope>
</reference>